<evidence type="ECO:0000313" key="3">
    <source>
        <dbReference type="Proteomes" id="UP000692954"/>
    </source>
</evidence>
<organism evidence="2 3">
    <name type="scientific">Paramecium sonneborni</name>
    <dbReference type="NCBI Taxonomy" id="65129"/>
    <lineage>
        <taxon>Eukaryota</taxon>
        <taxon>Sar</taxon>
        <taxon>Alveolata</taxon>
        <taxon>Ciliophora</taxon>
        <taxon>Intramacronucleata</taxon>
        <taxon>Oligohymenophorea</taxon>
        <taxon>Peniculida</taxon>
        <taxon>Parameciidae</taxon>
        <taxon>Paramecium</taxon>
    </lineage>
</organism>
<dbReference type="InterPro" id="IPR003033">
    <property type="entry name" value="SCP2_sterol-bd_dom"/>
</dbReference>
<feature type="domain" description="SCP2" evidence="1">
    <location>
        <begin position="13"/>
        <end position="81"/>
    </location>
</feature>
<protein>
    <recommendedName>
        <fullName evidence="1">SCP2 domain-containing protein</fullName>
    </recommendedName>
</protein>
<proteinExistence type="predicted"/>
<comment type="caution">
    <text evidence="2">The sequence shown here is derived from an EMBL/GenBank/DDBJ whole genome shotgun (WGS) entry which is preliminary data.</text>
</comment>
<dbReference type="Pfam" id="PF02036">
    <property type="entry name" value="SCP2"/>
    <property type="match status" value="1"/>
</dbReference>
<keyword evidence="3" id="KW-1185">Reference proteome</keyword>
<dbReference type="OrthoDB" id="3592703at2759"/>
<name>A0A8S1JV29_9CILI</name>
<accession>A0A8S1JV29</accession>
<evidence type="ECO:0000313" key="2">
    <source>
        <dbReference type="EMBL" id="CAD8045409.1"/>
    </source>
</evidence>
<dbReference type="Proteomes" id="UP000692954">
    <property type="component" value="Unassembled WGS sequence"/>
</dbReference>
<dbReference type="AlphaFoldDB" id="A0A8S1JV29"/>
<gene>
    <name evidence="2" type="ORF">PSON_ATCC_30995.1.T0010032</name>
</gene>
<sequence length="81" mass="9696">MNPFIKNQRIRIEMVKKIKAIYFFKISKFEYLILNIQLLYEEQRVGTAKAIFTMVDDDIIEMTQRKLNPQQGFIQGLIKIQ</sequence>
<evidence type="ECO:0000259" key="1">
    <source>
        <dbReference type="Pfam" id="PF02036"/>
    </source>
</evidence>
<dbReference type="EMBL" id="CAJJDN010000001">
    <property type="protein sequence ID" value="CAD8045409.1"/>
    <property type="molecule type" value="Genomic_DNA"/>
</dbReference>
<reference evidence="2" key="1">
    <citation type="submission" date="2021-01" db="EMBL/GenBank/DDBJ databases">
        <authorList>
            <consortium name="Genoscope - CEA"/>
            <person name="William W."/>
        </authorList>
    </citation>
    <scope>NUCLEOTIDE SEQUENCE</scope>
</reference>